<accession>H3RJU1</accession>
<dbReference type="EMBL" id="AHIE01000037">
    <property type="protein sequence ID" value="EHT98548.1"/>
    <property type="molecule type" value="Genomic_DNA"/>
</dbReference>
<sequence>MRLIDAVKQNLPAFLTASRAHQNERSLALLSDDEGIGGAITQLKNSYRDQFEFNSKMGEALRLQNQHIYRLTKWGMALTNPHKNETDIARCDLLILPQIQWDHRYACP</sequence>
<reference evidence="2 3" key="1">
    <citation type="journal article" date="2012" name="Mol. Microbiol.">
        <title>The genetic and structural basis of two distinct terminal side branch residues in stewartan and amylovoran exopolysaccharides and their potential role in host adaptation.</title>
        <authorList>
            <person name="Wang X."/>
            <person name="Yang F."/>
            <person name="von Bodman S.B."/>
        </authorList>
    </citation>
    <scope>NUCLEOTIDE SEQUENCE [LARGE SCALE GENOMIC DNA]</scope>
    <source>
        <strain evidence="2 3">DC283</strain>
    </source>
</reference>
<keyword evidence="4" id="KW-1185">Reference proteome</keyword>
<reference evidence="1 4" key="3">
    <citation type="submission" date="2016-10" db="EMBL/GenBank/DDBJ databases">
        <title>Complete Genome Assembly of Pantoea stewartii subsp. stewartii DC283, a Corn Pathogen.</title>
        <authorList>
            <person name="Duong D.A."/>
            <person name="Stevens A.M."/>
            <person name="Jensen R.V."/>
        </authorList>
    </citation>
    <scope>NUCLEOTIDE SEQUENCE [LARGE SCALE GENOMIC DNA]</scope>
    <source>
        <strain evidence="1 4">DC283</strain>
    </source>
</reference>
<protein>
    <submittedName>
        <fullName evidence="2">Uncharacterized protein</fullName>
    </submittedName>
</protein>
<dbReference type="PATRIC" id="fig|660596.6.peg.4605"/>
<name>H3RJU1_PANSE</name>
<dbReference type="Proteomes" id="UP000192380">
    <property type="component" value="Chromosome"/>
</dbReference>
<evidence type="ECO:0000313" key="3">
    <source>
        <dbReference type="Proteomes" id="UP000005050"/>
    </source>
</evidence>
<dbReference type="AlphaFoldDB" id="H3RJU1"/>
<evidence type="ECO:0000313" key="1">
    <source>
        <dbReference type="EMBL" id="ARF48631.1"/>
    </source>
</evidence>
<dbReference type="KEGG" id="pstw:DSJ_04200"/>
<reference evidence="2" key="2">
    <citation type="submission" date="2012-01" db="EMBL/GenBank/DDBJ databases">
        <authorList>
            <person name="Biehl B.S."/>
            <person name="Ding Y."/>
            <person name="Dugan-Rocha S.P."/>
            <person name="Gibbs R.A."/>
            <person name="Glasner J.D."/>
            <person name="Kovar C."/>
            <person name="Muzny D.M."/>
            <person name="Neeno-Eckwall E.C."/>
            <person name="Perna N.T."/>
            <person name="Qin X."/>
            <person name="von Bodman S.B."/>
            <person name="Weinstock G.M."/>
        </authorList>
    </citation>
    <scope>NUCLEOTIDE SEQUENCE</scope>
    <source>
        <strain evidence="2">DC283</strain>
    </source>
</reference>
<evidence type="ECO:0000313" key="2">
    <source>
        <dbReference type="EMBL" id="EHT98548.1"/>
    </source>
</evidence>
<proteinExistence type="predicted"/>
<gene>
    <name evidence="2" type="ORF">CKS_4935</name>
    <name evidence="1" type="ORF">DSJ_04200</name>
</gene>
<evidence type="ECO:0000313" key="4">
    <source>
        <dbReference type="Proteomes" id="UP000192380"/>
    </source>
</evidence>
<dbReference type="Proteomes" id="UP000005050">
    <property type="component" value="Unassembled WGS sequence"/>
</dbReference>
<dbReference type="STRING" id="660596.DSJ_04200"/>
<organism evidence="2 3">
    <name type="scientific">Pantoea stewartii subsp. stewartii DC283</name>
    <dbReference type="NCBI Taxonomy" id="660596"/>
    <lineage>
        <taxon>Bacteria</taxon>
        <taxon>Pseudomonadati</taxon>
        <taxon>Pseudomonadota</taxon>
        <taxon>Gammaproteobacteria</taxon>
        <taxon>Enterobacterales</taxon>
        <taxon>Erwiniaceae</taxon>
        <taxon>Pantoea</taxon>
    </lineage>
</organism>
<dbReference type="EMBL" id="CP017581">
    <property type="protein sequence ID" value="ARF48631.1"/>
    <property type="molecule type" value="Genomic_DNA"/>
</dbReference>